<keyword evidence="3" id="KW-0862">Zinc</keyword>
<dbReference type="OrthoDB" id="428577at2759"/>
<feature type="domain" description="AN1-type" evidence="6">
    <location>
        <begin position="39"/>
        <end position="88"/>
    </location>
</feature>
<dbReference type="InterPro" id="IPR000058">
    <property type="entry name" value="Znf_AN1"/>
</dbReference>
<reference evidence="7 8" key="1">
    <citation type="submission" date="2014-04" db="EMBL/GenBank/DDBJ databases">
        <title>A new species of microsporidia sheds light on the evolution of extreme parasitism.</title>
        <authorList>
            <person name="Haag K.L."/>
            <person name="James T.Y."/>
            <person name="Larsson R."/>
            <person name="Schaer T.M."/>
            <person name="Refardt D."/>
            <person name="Pombert J.-F."/>
            <person name="Ebert D."/>
        </authorList>
    </citation>
    <scope>NUCLEOTIDE SEQUENCE [LARGE SCALE GENOMIC DNA]</scope>
    <source>
        <strain evidence="7 8">UGP3</strain>
        <tissue evidence="7">Spores</tissue>
    </source>
</reference>
<evidence type="ECO:0000313" key="8">
    <source>
        <dbReference type="Proteomes" id="UP000029725"/>
    </source>
</evidence>
<dbReference type="PROSITE" id="PS51039">
    <property type="entry name" value="ZF_AN1"/>
    <property type="match status" value="1"/>
</dbReference>
<sequence length="108" mass="11626">MTVTNLQSIDTTSASASLDTSARPSDQDKPITGPNSSTKKSARRCPVDGCQSKPAPIVGECRYCSSKFCSTHRLPESHMCTGLSACKTSSRMLLSERLLNEKCVAEKL</sequence>
<gene>
    <name evidence="7" type="ORF">DI09_5p280</name>
</gene>
<dbReference type="RefSeq" id="XP_013237108.1">
    <property type="nucleotide sequence ID" value="XM_013381654.1"/>
</dbReference>
<keyword evidence="2 4" id="KW-0863">Zinc-finger</keyword>
<dbReference type="EMBL" id="JMKJ01000555">
    <property type="protein sequence ID" value="KGG50681.1"/>
    <property type="molecule type" value="Genomic_DNA"/>
</dbReference>
<dbReference type="Pfam" id="PF01428">
    <property type="entry name" value="zf-AN1"/>
    <property type="match status" value="1"/>
</dbReference>
<evidence type="ECO:0000256" key="3">
    <source>
        <dbReference type="ARBA" id="ARBA00022833"/>
    </source>
</evidence>
<evidence type="ECO:0000256" key="5">
    <source>
        <dbReference type="SAM" id="MobiDB-lite"/>
    </source>
</evidence>
<protein>
    <submittedName>
        <fullName evidence="7">Ubiquitin</fullName>
    </submittedName>
</protein>
<dbReference type="InterPro" id="IPR035896">
    <property type="entry name" value="AN1-like_Znf"/>
</dbReference>
<dbReference type="GeneID" id="25260424"/>
<comment type="caution">
    <text evidence="7">The sequence shown here is derived from an EMBL/GenBank/DDBJ whole genome shotgun (WGS) entry which is preliminary data.</text>
</comment>
<evidence type="ECO:0000256" key="1">
    <source>
        <dbReference type="ARBA" id="ARBA00022723"/>
    </source>
</evidence>
<keyword evidence="8" id="KW-1185">Reference proteome</keyword>
<evidence type="ECO:0000256" key="2">
    <source>
        <dbReference type="ARBA" id="ARBA00022771"/>
    </source>
</evidence>
<accession>A0A098VSF9</accession>
<name>A0A098VSF9_9MICR</name>
<dbReference type="AlphaFoldDB" id="A0A098VSF9"/>
<evidence type="ECO:0000259" key="6">
    <source>
        <dbReference type="PROSITE" id="PS51039"/>
    </source>
</evidence>
<feature type="compositionally biased region" description="Low complexity" evidence="5">
    <location>
        <begin position="8"/>
        <end position="22"/>
    </location>
</feature>
<dbReference type="HOGENOM" id="CLU_010412_4_3_1"/>
<dbReference type="GO" id="GO:0008270">
    <property type="term" value="F:zinc ion binding"/>
    <property type="evidence" value="ECO:0007669"/>
    <property type="project" value="UniProtKB-KW"/>
</dbReference>
<feature type="region of interest" description="Disordered" evidence="5">
    <location>
        <begin position="1"/>
        <end position="54"/>
    </location>
</feature>
<evidence type="ECO:0000256" key="4">
    <source>
        <dbReference type="PROSITE-ProRule" id="PRU00449"/>
    </source>
</evidence>
<dbReference type="VEuPathDB" id="MicrosporidiaDB:DI09_5p280"/>
<dbReference type="Gene3D" id="4.10.1110.10">
    <property type="entry name" value="AN1-like Zinc finger"/>
    <property type="match status" value="1"/>
</dbReference>
<dbReference type="SUPFAM" id="SSF118310">
    <property type="entry name" value="AN1-like Zinc finger"/>
    <property type="match status" value="1"/>
</dbReference>
<evidence type="ECO:0000313" key="7">
    <source>
        <dbReference type="EMBL" id="KGG50681.1"/>
    </source>
</evidence>
<dbReference type="SMART" id="SM00154">
    <property type="entry name" value="ZnF_AN1"/>
    <property type="match status" value="1"/>
</dbReference>
<organism evidence="7 8">
    <name type="scientific">Mitosporidium daphniae</name>
    <dbReference type="NCBI Taxonomy" id="1485682"/>
    <lineage>
        <taxon>Eukaryota</taxon>
        <taxon>Fungi</taxon>
        <taxon>Fungi incertae sedis</taxon>
        <taxon>Microsporidia</taxon>
        <taxon>Mitosporidium</taxon>
    </lineage>
</organism>
<proteinExistence type="predicted"/>
<dbReference type="Proteomes" id="UP000029725">
    <property type="component" value="Unassembled WGS sequence"/>
</dbReference>
<keyword evidence="1" id="KW-0479">Metal-binding</keyword>